<dbReference type="InParanoid" id="A0A1H9CI79"/>
<dbReference type="GO" id="GO:0003677">
    <property type="term" value="F:DNA binding"/>
    <property type="evidence" value="ECO:0007669"/>
    <property type="project" value="UniProtKB-KW"/>
</dbReference>
<dbReference type="InterPro" id="IPR036388">
    <property type="entry name" value="WH-like_DNA-bd_sf"/>
</dbReference>
<evidence type="ECO:0000313" key="5">
    <source>
        <dbReference type="EMBL" id="SEQ00879.1"/>
    </source>
</evidence>
<evidence type="ECO:0000256" key="1">
    <source>
        <dbReference type="ARBA" id="ARBA00011046"/>
    </source>
</evidence>
<comment type="similarity">
    <text evidence="1">Belongs to the BlaI transcriptional regulatory family.</text>
</comment>
<evidence type="ECO:0000313" key="6">
    <source>
        <dbReference type="Proteomes" id="UP000199021"/>
    </source>
</evidence>
<accession>A0A1H9CI79</accession>
<reference evidence="6" key="1">
    <citation type="submission" date="2016-10" db="EMBL/GenBank/DDBJ databases">
        <authorList>
            <person name="Varghese N."/>
            <person name="Submissions S."/>
        </authorList>
    </citation>
    <scope>NUCLEOTIDE SEQUENCE [LARGE SCALE GENOMIC DNA]</scope>
    <source>
        <strain evidence="6">DSM 24740</strain>
    </source>
</reference>
<evidence type="ECO:0000256" key="2">
    <source>
        <dbReference type="ARBA" id="ARBA00023015"/>
    </source>
</evidence>
<dbReference type="Gene3D" id="1.10.4040.10">
    <property type="entry name" value="Penicillinase repressor domain"/>
    <property type="match status" value="1"/>
</dbReference>
<evidence type="ECO:0000256" key="4">
    <source>
        <dbReference type="ARBA" id="ARBA00023163"/>
    </source>
</evidence>
<dbReference type="Pfam" id="PF03965">
    <property type="entry name" value="Penicillinase_R"/>
    <property type="match status" value="1"/>
</dbReference>
<gene>
    <name evidence="5" type="ORF">SAMN05444359_104207</name>
</gene>
<dbReference type="InterPro" id="IPR036390">
    <property type="entry name" value="WH_DNA-bd_sf"/>
</dbReference>
<dbReference type="Gene3D" id="1.10.10.10">
    <property type="entry name" value="Winged helix-like DNA-binding domain superfamily/Winged helix DNA-binding domain"/>
    <property type="match status" value="1"/>
</dbReference>
<dbReference type="EMBL" id="FOFB01000004">
    <property type="protein sequence ID" value="SEQ00879.1"/>
    <property type="molecule type" value="Genomic_DNA"/>
</dbReference>
<sequence>MQPTEGELVILQVLWSAGPSTVRDVNERLNESSSKEIGYTTTLKLMQLMSGKGLVSRDTSSRTHVYSAVLPEEKAQKTLLRRFVDTTFGGSASRMVLRALGDGKTSPEELAEIKKLITQLEKDGNND</sequence>
<dbReference type="PIRSF" id="PIRSF019455">
    <property type="entry name" value="CopR_AtkY"/>
    <property type="match status" value="1"/>
</dbReference>
<dbReference type="AlphaFoldDB" id="A0A1H9CI79"/>
<dbReference type="Proteomes" id="UP000199021">
    <property type="component" value="Unassembled WGS sequence"/>
</dbReference>
<keyword evidence="4" id="KW-0804">Transcription</keyword>
<keyword evidence="2" id="KW-0805">Transcription regulation</keyword>
<organism evidence="5 6">
    <name type="scientific">Neolewinella agarilytica</name>
    <dbReference type="NCBI Taxonomy" id="478744"/>
    <lineage>
        <taxon>Bacteria</taxon>
        <taxon>Pseudomonadati</taxon>
        <taxon>Bacteroidota</taxon>
        <taxon>Saprospiria</taxon>
        <taxon>Saprospirales</taxon>
        <taxon>Lewinellaceae</taxon>
        <taxon>Neolewinella</taxon>
    </lineage>
</organism>
<evidence type="ECO:0000256" key="3">
    <source>
        <dbReference type="ARBA" id="ARBA00023125"/>
    </source>
</evidence>
<dbReference type="SUPFAM" id="SSF46785">
    <property type="entry name" value="Winged helix' DNA-binding domain"/>
    <property type="match status" value="1"/>
</dbReference>
<proteinExistence type="inferred from homology"/>
<keyword evidence="3" id="KW-0238">DNA-binding</keyword>
<dbReference type="InterPro" id="IPR005650">
    <property type="entry name" value="BlaI_family"/>
</dbReference>
<dbReference type="OrthoDB" id="279010at2"/>
<keyword evidence="6" id="KW-1185">Reference proteome</keyword>
<dbReference type="RefSeq" id="WP_090166154.1">
    <property type="nucleotide sequence ID" value="NZ_FOFB01000004.1"/>
</dbReference>
<dbReference type="GO" id="GO:0045892">
    <property type="term" value="P:negative regulation of DNA-templated transcription"/>
    <property type="evidence" value="ECO:0007669"/>
    <property type="project" value="InterPro"/>
</dbReference>
<name>A0A1H9CI79_9BACT</name>
<protein>
    <submittedName>
        <fullName evidence="5">Predicted transcriptional regulator</fullName>
    </submittedName>
</protein>
<dbReference type="STRING" id="478744.SAMN05444359_104207"/>